<comment type="caution">
    <text evidence="2">The sequence shown here is derived from an EMBL/GenBank/DDBJ whole genome shotgun (WGS) entry which is preliminary data.</text>
</comment>
<dbReference type="Gene3D" id="3.40.470.10">
    <property type="entry name" value="Uracil-DNA glycosylase-like domain"/>
    <property type="match status" value="1"/>
</dbReference>
<evidence type="ECO:0000313" key="2">
    <source>
        <dbReference type="EMBL" id="EHB92705.1"/>
    </source>
</evidence>
<dbReference type="STRING" id="742725.HMPREF9450_00909"/>
<dbReference type="InterPro" id="IPR036895">
    <property type="entry name" value="Uracil-DNA_glycosylase-like_sf"/>
</dbReference>
<feature type="domain" description="Uracil-DNA glycosylase-like" evidence="1">
    <location>
        <begin position="55"/>
        <end position="215"/>
    </location>
</feature>
<dbReference type="CDD" id="cd10032">
    <property type="entry name" value="UDG-F6_HDG"/>
    <property type="match status" value="1"/>
</dbReference>
<evidence type="ECO:0000313" key="3">
    <source>
        <dbReference type="Proteomes" id="UP000006008"/>
    </source>
</evidence>
<dbReference type="SMART" id="SM00986">
    <property type="entry name" value="UDG"/>
    <property type="match status" value="1"/>
</dbReference>
<organism evidence="2 3">
    <name type="scientific">Alistipes indistinctus YIT 12060</name>
    <dbReference type="NCBI Taxonomy" id="742725"/>
    <lineage>
        <taxon>Bacteria</taxon>
        <taxon>Pseudomonadati</taxon>
        <taxon>Bacteroidota</taxon>
        <taxon>Bacteroidia</taxon>
        <taxon>Bacteroidales</taxon>
        <taxon>Rikenellaceae</taxon>
        <taxon>Alistipes</taxon>
    </lineage>
</organism>
<evidence type="ECO:0000259" key="1">
    <source>
        <dbReference type="SMART" id="SM00986"/>
    </source>
</evidence>
<dbReference type="SMART" id="SM00987">
    <property type="entry name" value="UreE_C"/>
    <property type="match status" value="1"/>
</dbReference>
<proteinExistence type="predicted"/>
<reference evidence="2 3" key="1">
    <citation type="submission" date="2011-08" db="EMBL/GenBank/DDBJ databases">
        <title>The Genome Sequence of Alistipes indistinctus YIT 12060.</title>
        <authorList>
            <consortium name="The Broad Institute Genome Sequencing Platform"/>
            <person name="Earl A."/>
            <person name="Ward D."/>
            <person name="Feldgarden M."/>
            <person name="Gevers D."/>
            <person name="Morotomi M."/>
            <person name="Young S.K."/>
            <person name="Zeng Q."/>
            <person name="Gargeya S."/>
            <person name="Fitzgerald M."/>
            <person name="Haas B."/>
            <person name="Abouelleil A."/>
            <person name="Alvarado L."/>
            <person name="Arachchi H.M."/>
            <person name="Berlin A."/>
            <person name="Brown A."/>
            <person name="Chapman S.B."/>
            <person name="Chen Z."/>
            <person name="Dunbar C."/>
            <person name="Freedman E."/>
            <person name="Gearin G."/>
            <person name="Gellesch M."/>
            <person name="Goldberg J."/>
            <person name="Griggs A."/>
            <person name="Gujja S."/>
            <person name="Heiman D."/>
            <person name="Howarth C."/>
            <person name="Larson L."/>
            <person name="Lui A."/>
            <person name="MacDonald P.J.P."/>
            <person name="Montmayeur A."/>
            <person name="Murphy C."/>
            <person name="Neiman D."/>
            <person name="Pearson M."/>
            <person name="Priest M."/>
            <person name="Roberts A."/>
            <person name="Saif S."/>
            <person name="Shea T."/>
            <person name="Shenoy N."/>
            <person name="Sisk P."/>
            <person name="Stolte C."/>
            <person name="Sykes S."/>
            <person name="Wortman J."/>
            <person name="Nusbaum C."/>
            <person name="Birren B."/>
        </authorList>
    </citation>
    <scope>NUCLEOTIDE SEQUENCE [LARGE SCALE GENOMIC DNA]</scope>
    <source>
        <strain evidence="2 3">YIT 12060</strain>
    </source>
</reference>
<dbReference type="Proteomes" id="UP000006008">
    <property type="component" value="Unassembled WGS sequence"/>
</dbReference>
<dbReference type="PATRIC" id="fig|742725.3.peg.961"/>
<dbReference type="InterPro" id="IPR005122">
    <property type="entry name" value="Uracil-DNA_glycosylase-like"/>
</dbReference>
<dbReference type="Pfam" id="PF03167">
    <property type="entry name" value="UDG"/>
    <property type="match status" value="1"/>
</dbReference>
<protein>
    <recommendedName>
        <fullName evidence="1">Uracil-DNA glycosylase-like domain-containing protein</fullName>
    </recommendedName>
</protein>
<keyword evidence="3" id="KW-1185">Reference proteome</keyword>
<dbReference type="SUPFAM" id="SSF52141">
    <property type="entry name" value="Uracil-DNA glycosylase-like"/>
    <property type="match status" value="1"/>
</dbReference>
<dbReference type="HOGENOM" id="CLU_094865_0_0_10"/>
<dbReference type="AlphaFoldDB" id="G5H766"/>
<sequence length="220" mass="24638">MVLCGASPASRFGAVVSDSYGEDCNGVGMPSACQREAAGFRVEFNDGTDMLQSFDPVADSRSRVLVLGTMPGVMSLQKQQYYGHPRNAFWSLVAALAGEPLPEEYGLRKAMLLRAGIALWDVCRCCEREGSLDSNICREEPNEIVGLLAHHPAIRAIAFNGQPAYRLFKRHVEKELKAWCIKRGHPGYPYLHLPSTSPAHAVPFERKLERWRPLEEYLRY</sequence>
<gene>
    <name evidence="2" type="ORF">HMPREF9450_00909</name>
</gene>
<dbReference type="NCBIfam" id="TIGR04274">
    <property type="entry name" value="hypoxanDNAglyco"/>
    <property type="match status" value="1"/>
</dbReference>
<accession>G5H766</accession>
<dbReference type="eggNOG" id="COG3663">
    <property type="taxonomic scope" value="Bacteria"/>
</dbReference>
<name>G5H766_9BACT</name>
<dbReference type="InterPro" id="IPR026353">
    <property type="entry name" value="Hypoxan-DNA_Glyclase"/>
</dbReference>
<dbReference type="EMBL" id="ADLD01000009">
    <property type="protein sequence ID" value="EHB92705.1"/>
    <property type="molecule type" value="Genomic_DNA"/>
</dbReference>